<dbReference type="PROSITE" id="PS50157">
    <property type="entry name" value="ZINC_FINGER_C2H2_2"/>
    <property type="match status" value="1"/>
</dbReference>
<feature type="domain" description="C2H2-type" evidence="3">
    <location>
        <begin position="21"/>
        <end position="48"/>
    </location>
</feature>
<feature type="region of interest" description="Disordered" evidence="2">
    <location>
        <begin position="79"/>
        <end position="106"/>
    </location>
</feature>
<keyword evidence="5" id="KW-1185">Reference proteome</keyword>
<evidence type="ECO:0000313" key="4">
    <source>
        <dbReference type="EMBL" id="KAF4085817.1"/>
    </source>
</evidence>
<dbReference type="Proteomes" id="UP000593565">
    <property type="component" value="Unassembled WGS sequence"/>
</dbReference>
<dbReference type="GO" id="GO:0008270">
    <property type="term" value="F:zinc ion binding"/>
    <property type="evidence" value="ECO:0007669"/>
    <property type="project" value="UniProtKB-KW"/>
</dbReference>
<keyword evidence="1" id="KW-0862">Zinc</keyword>
<gene>
    <name evidence="4" type="ORF">AMELA_G00099390</name>
</gene>
<reference evidence="4 5" key="1">
    <citation type="submission" date="2020-02" db="EMBL/GenBank/DDBJ databases">
        <title>A chromosome-scale genome assembly of the black bullhead catfish (Ameiurus melas).</title>
        <authorList>
            <person name="Wen M."/>
            <person name="Zham M."/>
            <person name="Cabau C."/>
            <person name="Klopp C."/>
            <person name="Donnadieu C."/>
            <person name="Roques C."/>
            <person name="Bouchez O."/>
            <person name="Lampietro C."/>
            <person name="Jouanno E."/>
            <person name="Herpin A."/>
            <person name="Louis A."/>
            <person name="Berthelot C."/>
            <person name="Parey E."/>
            <person name="Roest-Crollius H."/>
            <person name="Braasch I."/>
            <person name="Postlethwait J."/>
            <person name="Robinson-Rechavi M."/>
            <person name="Echchiki A."/>
            <person name="Begum T."/>
            <person name="Montfort J."/>
            <person name="Schartl M."/>
            <person name="Bobe J."/>
            <person name="Guiguen Y."/>
        </authorList>
    </citation>
    <scope>NUCLEOTIDE SEQUENCE [LARGE SCALE GENOMIC DNA]</scope>
    <source>
        <strain evidence="4">M_S1</strain>
        <tissue evidence="4">Blood</tissue>
    </source>
</reference>
<evidence type="ECO:0000256" key="2">
    <source>
        <dbReference type="SAM" id="MobiDB-lite"/>
    </source>
</evidence>
<dbReference type="AlphaFoldDB" id="A0A7J6AUG5"/>
<protein>
    <recommendedName>
        <fullName evidence="3">C2H2-type domain-containing protein</fullName>
    </recommendedName>
</protein>
<keyword evidence="1" id="KW-0863">Zinc-finger</keyword>
<feature type="compositionally biased region" description="Polar residues" evidence="2">
    <location>
        <begin position="81"/>
        <end position="106"/>
    </location>
</feature>
<dbReference type="EMBL" id="JAAGNN010000008">
    <property type="protein sequence ID" value="KAF4085817.1"/>
    <property type="molecule type" value="Genomic_DNA"/>
</dbReference>
<accession>A0A7J6AUG5</accession>
<comment type="caution">
    <text evidence="4">The sequence shown here is derived from an EMBL/GenBank/DDBJ whole genome shotgun (WGS) entry which is preliminary data.</text>
</comment>
<evidence type="ECO:0000313" key="5">
    <source>
        <dbReference type="Proteomes" id="UP000593565"/>
    </source>
</evidence>
<evidence type="ECO:0000259" key="3">
    <source>
        <dbReference type="PROSITE" id="PS50157"/>
    </source>
</evidence>
<dbReference type="InterPro" id="IPR013087">
    <property type="entry name" value="Znf_C2H2_type"/>
</dbReference>
<evidence type="ECO:0000256" key="1">
    <source>
        <dbReference type="PROSITE-ProRule" id="PRU00042"/>
    </source>
</evidence>
<proteinExistence type="predicted"/>
<organism evidence="4 5">
    <name type="scientific">Ameiurus melas</name>
    <name type="common">Black bullhead</name>
    <name type="synonym">Silurus melas</name>
    <dbReference type="NCBI Taxonomy" id="219545"/>
    <lineage>
        <taxon>Eukaryota</taxon>
        <taxon>Metazoa</taxon>
        <taxon>Chordata</taxon>
        <taxon>Craniata</taxon>
        <taxon>Vertebrata</taxon>
        <taxon>Euteleostomi</taxon>
        <taxon>Actinopterygii</taxon>
        <taxon>Neopterygii</taxon>
        <taxon>Teleostei</taxon>
        <taxon>Ostariophysi</taxon>
        <taxon>Siluriformes</taxon>
        <taxon>Ictaluridae</taxon>
        <taxon>Ameiurus</taxon>
    </lineage>
</organism>
<sequence length="106" mass="11823">MKAEEFSFEAMAPDIHEERQFRCEDCEQLFPSGSELLEHQNHSCSNRPSSGFTLPEQAIPSATTSVKNVRVCSRMVRVSRHTLSPTRKRGSTNVTSARRPSTGSPT</sequence>
<keyword evidence="1" id="KW-0479">Metal-binding</keyword>
<name>A0A7J6AUG5_AMEME</name>